<evidence type="ECO:0000313" key="3">
    <source>
        <dbReference type="Proteomes" id="UP000637788"/>
    </source>
</evidence>
<sequence length="55" mass="5455">MSRVAAVVIASVVLLTAAGTAPVAALEVAETQRVVAGDGFGWSAPQDTDSAERAA</sequence>
<dbReference type="AlphaFoldDB" id="A0A917VKN6"/>
<organism evidence="2 3">
    <name type="scientific">Streptomyces flaveus</name>
    <dbReference type="NCBI Taxonomy" id="66370"/>
    <lineage>
        <taxon>Bacteria</taxon>
        <taxon>Bacillati</taxon>
        <taxon>Actinomycetota</taxon>
        <taxon>Actinomycetes</taxon>
        <taxon>Kitasatosporales</taxon>
        <taxon>Streptomycetaceae</taxon>
        <taxon>Streptomyces</taxon>
        <taxon>Streptomyces aurantiacus group</taxon>
    </lineage>
</organism>
<reference evidence="2" key="1">
    <citation type="journal article" date="2014" name="Int. J. Syst. Evol. Microbiol.">
        <title>Complete genome sequence of Corynebacterium casei LMG S-19264T (=DSM 44701T), isolated from a smear-ripened cheese.</title>
        <authorList>
            <consortium name="US DOE Joint Genome Institute (JGI-PGF)"/>
            <person name="Walter F."/>
            <person name="Albersmeier A."/>
            <person name="Kalinowski J."/>
            <person name="Ruckert C."/>
        </authorList>
    </citation>
    <scope>NUCLEOTIDE SEQUENCE</scope>
    <source>
        <strain evidence="2">JCM 3035</strain>
    </source>
</reference>
<name>A0A917VKN6_9ACTN</name>
<feature type="chain" id="PRO_5037986057" evidence="1">
    <location>
        <begin position="26"/>
        <end position="55"/>
    </location>
</feature>
<proteinExistence type="predicted"/>
<gene>
    <name evidence="2" type="ORF">GCM10010094_63260</name>
</gene>
<keyword evidence="3" id="KW-1185">Reference proteome</keyword>
<feature type="signal peptide" evidence="1">
    <location>
        <begin position="1"/>
        <end position="25"/>
    </location>
</feature>
<comment type="caution">
    <text evidence="2">The sequence shown here is derived from an EMBL/GenBank/DDBJ whole genome shotgun (WGS) entry which is preliminary data.</text>
</comment>
<dbReference type="Proteomes" id="UP000637788">
    <property type="component" value="Unassembled WGS sequence"/>
</dbReference>
<evidence type="ECO:0000313" key="2">
    <source>
        <dbReference type="EMBL" id="GGK93861.1"/>
    </source>
</evidence>
<protein>
    <submittedName>
        <fullName evidence="2">Uncharacterized protein</fullName>
    </submittedName>
</protein>
<keyword evidence="1" id="KW-0732">Signal</keyword>
<evidence type="ECO:0000256" key="1">
    <source>
        <dbReference type="SAM" id="SignalP"/>
    </source>
</evidence>
<dbReference type="EMBL" id="BMPQ01000020">
    <property type="protein sequence ID" value="GGK93861.1"/>
    <property type="molecule type" value="Genomic_DNA"/>
</dbReference>
<reference evidence="2" key="2">
    <citation type="submission" date="2020-09" db="EMBL/GenBank/DDBJ databases">
        <authorList>
            <person name="Sun Q."/>
            <person name="Ohkuma M."/>
        </authorList>
    </citation>
    <scope>NUCLEOTIDE SEQUENCE</scope>
    <source>
        <strain evidence="2">JCM 3035</strain>
    </source>
</reference>
<dbReference type="RefSeq" id="WP_189325221.1">
    <property type="nucleotide sequence ID" value="NZ_BMPQ01000020.1"/>
</dbReference>
<accession>A0A917VKN6</accession>